<sequence length="70" mass="7452">EVTVIGEVEDPTSHLYQPGLSRSAYIRMSGGFTSEAAPDKVYVVQASGSVVTHTGGNWWFSHSGTNIKPG</sequence>
<feature type="non-terminal residue" evidence="2">
    <location>
        <position position="1"/>
    </location>
</feature>
<dbReference type="AlphaFoldDB" id="T1AFW0"/>
<gene>
    <name evidence="2" type="ORF">B2A_10902</name>
</gene>
<protein>
    <submittedName>
        <fullName evidence="2">Polysaccharide biosynthesis protein</fullName>
    </submittedName>
</protein>
<dbReference type="Pfam" id="PF10531">
    <property type="entry name" value="SLBB"/>
    <property type="match status" value="1"/>
</dbReference>
<feature type="domain" description="Soluble ligand binding" evidence="1">
    <location>
        <begin position="2"/>
        <end position="50"/>
    </location>
</feature>
<organism evidence="2">
    <name type="scientific">mine drainage metagenome</name>
    <dbReference type="NCBI Taxonomy" id="410659"/>
    <lineage>
        <taxon>unclassified sequences</taxon>
        <taxon>metagenomes</taxon>
        <taxon>ecological metagenomes</taxon>
    </lineage>
</organism>
<proteinExistence type="predicted"/>
<dbReference type="EMBL" id="AUZZ01007849">
    <property type="protein sequence ID" value="EQD40820.1"/>
    <property type="molecule type" value="Genomic_DNA"/>
</dbReference>
<reference evidence="2" key="2">
    <citation type="journal article" date="2014" name="ISME J.">
        <title>Microbial stratification in low pH oxic and suboxic macroscopic growths along an acid mine drainage.</title>
        <authorList>
            <person name="Mendez-Garcia C."/>
            <person name="Mesa V."/>
            <person name="Sprenger R.R."/>
            <person name="Richter M."/>
            <person name="Diez M.S."/>
            <person name="Solano J."/>
            <person name="Bargiela R."/>
            <person name="Golyshina O.V."/>
            <person name="Manteca A."/>
            <person name="Ramos J.L."/>
            <person name="Gallego J.R."/>
            <person name="Llorente I."/>
            <person name="Martins Dos Santos V.A."/>
            <person name="Jensen O.N."/>
            <person name="Pelaez A.I."/>
            <person name="Sanchez J."/>
            <person name="Ferrer M."/>
        </authorList>
    </citation>
    <scope>NUCLEOTIDE SEQUENCE</scope>
</reference>
<feature type="non-terminal residue" evidence="2">
    <location>
        <position position="70"/>
    </location>
</feature>
<name>T1AFW0_9ZZZZ</name>
<accession>T1AFW0</accession>
<dbReference type="Gene3D" id="3.10.560.10">
    <property type="entry name" value="Outer membrane lipoprotein wza domain like"/>
    <property type="match status" value="1"/>
</dbReference>
<dbReference type="InterPro" id="IPR019554">
    <property type="entry name" value="Soluble_ligand-bd"/>
</dbReference>
<reference evidence="2" key="1">
    <citation type="submission" date="2013-08" db="EMBL/GenBank/DDBJ databases">
        <authorList>
            <person name="Mendez C."/>
            <person name="Richter M."/>
            <person name="Ferrer M."/>
            <person name="Sanchez J."/>
        </authorList>
    </citation>
    <scope>NUCLEOTIDE SEQUENCE</scope>
</reference>
<evidence type="ECO:0000259" key="1">
    <source>
        <dbReference type="Pfam" id="PF10531"/>
    </source>
</evidence>
<comment type="caution">
    <text evidence="2">The sequence shown here is derived from an EMBL/GenBank/DDBJ whole genome shotgun (WGS) entry which is preliminary data.</text>
</comment>
<evidence type="ECO:0000313" key="2">
    <source>
        <dbReference type="EMBL" id="EQD40820.1"/>
    </source>
</evidence>